<dbReference type="PRINTS" id="PR00723">
    <property type="entry name" value="SUBTILISIN"/>
</dbReference>
<evidence type="ECO:0000259" key="7">
    <source>
        <dbReference type="Pfam" id="PF00082"/>
    </source>
</evidence>
<evidence type="ECO:0000256" key="4">
    <source>
        <dbReference type="ARBA" id="ARBA00022825"/>
    </source>
</evidence>
<keyword evidence="9" id="KW-1185">Reference proteome</keyword>
<dbReference type="GO" id="GO:0006508">
    <property type="term" value="P:proteolysis"/>
    <property type="evidence" value="ECO:0007669"/>
    <property type="project" value="UniProtKB-KW"/>
</dbReference>
<evidence type="ECO:0000256" key="6">
    <source>
        <dbReference type="RuleBase" id="RU003355"/>
    </source>
</evidence>
<keyword evidence="3 5" id="KW-0378">Hydrolase</keyword>
<dbReference type="OrthoDB" id="9816306at2"/>
<dbReference type="PROSITE" id="PS00138">
    <property type="entry name" value="SUBTILASE_SER"/>
    <property type="match status" value="1"/>
</dbReference>
<keyword evidence="2 5" id="KW-0645">Protease</keyword>
<feature type="active site" description="Charge relay system" evidence="5">
    <location>
        <position position="345"/>
    </location>
</feature>
<dbReference type="InterPro" id="IPR015500">
    <property type="entry name" value="Peptidase_S8_subtilisin-rel"/>
</dbReference>
<dbReference type="PANTHER" id="PTHR43806">
    <property type="entry name" value="PEPTIDASE S8"/>
    <property type="match status" value="1"/>
</dbReference>
<dbReference type="EMBL" id="SLZU01000004">
    <property type="protein sequence ID" value="TCS65276.1"/>
    <property type="molecule type" value="Genomic_DNA"/>
</dbReference>
<dbReference type="InterPro" id="IPR050131">
    <property type="entry name" value="Peptidase_S8_subtilisin-like"/>
</dbReference>
<dbReference type="PANTHER" id="PTHR43806:SF11">
    <property type="entry name" value="CEREVISIN-RELATED"/>
    <property type="match status" value="1"/>
</dbReference>
<evidence type="ECO:0000256" key="3">
    <source>
        <dbReference type="ARBA" id="ARBA00022801"/>
    </source>
</evidence>
<reference evidence="8 9" key="1">
    <citation type="submission" date="2019-03" db="EMBL/GenBank/DDBJ databases">
        <title>Genomic Encyclopedia of Type Strains, Phase IV (KMG-IV): sequencing the most valuable type-strain genomes for metagenomic binning, comparative biology and taxonomic classification.</title>
        <authorList>
            <person name="Goeker M."/>
        </authorList>
    </citation>
    <scope>NUCLEOTIDE SEQUENCE [LARGE SCALE GENOMIC DNA]</scope>
    <source>
        <strain evidence="8 9">DSM 104836</strain>
    </source>
</reference>
<dbReference type="CDD" id="cd07480">
    <property type="entry name" value="Peptidases_S8_12"/>
    <property type="match status" value="1"/>
</dbReference>
<evidence type="ECO:0000313" key="8">
    <source>
        <dbReference type="EMBL" id="TCS65276.1"/>
    </source>
</evidence>
<feature type="domain" description="Peptidase S8/S53" evidence="7">
    <location>
        <begin position="108"/>
        <end position="390"/>
    </location>
</feature>
<comment type="caution">
    <text evidence="8">The sequence shown here is derived from an EMBL/GenBank/DDBJ whole genome shotgun (WGS) entry which is preliminary data.</text>
</comment>
<dbReference type="GO" id="GO:0004252">
    <property type="term" value="F:serine-type endopeptidase activity"/>
    <property type="evidence" value="ECO:0007669"/>
    <property type="project" value="UniProtKB-UniRule"/>
</dbReference>
<dbReference type="PROSITE" id="PS00136">
    <property type="entry name" value="SUBTILASE_ASP"/>
    <property type="match status" value="1"/>
</dbReference>
<dbReference type="InterPro" id="IPR000209">
    <property type="entry name" value="Peptidase_S8/S53_dom"/>
</dbReference>
<sequence length="409" mass="42403">MAQYIMLRDDNAAMLSHRRGGTFRGPTAGIFGTEETLFPPPAPTIETRDLTPNDLRDASRDPSILSLARSMPTRLIEPEPLDDARDEDAVPAWGITSVGADTSPFDASGVRVAVLDTGIDADHAAFAGVTLTRADFSGSGLQDANGHGTHCAGTIFGRDVEGTRIGVATGVTDAVIGKVLADDGRGSSEMLFNAMRWVSGQENPARVISMSLGFDFPGFAERLVTENDYPVLLATSVALEGYRMNLRMFDALMSMIRRQADFNGGTLVVAAAGNESRRQISPDFEVSASVPAAAEGVVSVGALGQGDGGLTVAPFSNTNPVVSAPGVGIISARSGGGLRSLNGTSMATPHVAGVTALWWQALAQSGVPLTARAVEARLLATAITSGFAPGTDLMDRGQGLVQAPSAAMS</sequence>
<dbReference type="AlphaFoldDB" id="A0A4R3JJ05"/>
<dbReference type="Pfam" id="PF00082">
    <property type="entry name" value="Peptidase_S8"/>
    <property type="match status" value="1"/>
</dbReference>
<dbReference type="Proteomes" id="UP000295696">
    <property type="component" value="Unassembled WGS sequence"/>
</dbReference>
<feature type="active site" description="Charge relay system" evidence="5">
    <location>
        <position position="116"/>
    </location>
</feature>
<keyword evidence="4 5" id="KW-0720">Serine protease</keyword>
<dbReference type="Gene3D" id="3.40.50.200">
    <property type="entry name" value="Peptidase S8/S53 domain"/>
    <property type="match status" value="1"/>
</dbReference>
<proteinExistence type="inferred from homology"/>
<protein>
    <submittedName>
        <fullName evidence="8">Subtilase family protein</fullName>
    </submittedName>
</protein>
<gene>
    <name evidence="8" type="ORF">EDD52_10462</name>
</gene>
<comment type="similarity">
    <text evidence="1 5 6">Belongs to the peptidase S8 family.</text>
</comment>
<evidence type="ECO:0000256" key="1">
    <source>
        <dbReference type="ARBA" id="ARBA00011073"/>
    </source>
</evidence>
<dbReference type="InterPro" id="IPR036852">
    <property type="entry name" value="Peptidase_S8/S53_dom_sf"/>
</dbReference>
<dbReference type="InterPro" id="IPR023827">
    <property type="entry name" value="Peptidase_S8_Asp-AS"/>
</dbReference>
<evidence type="ECO:0000256" key="2">
    <source>
        <dbReference type="ARBA" id="ARBA00022670"/>
    </source>
</evidence>
<feature type="active site" description="Charge relay system" evidence="5">
    <location>
        <position position="147"/>
    </location>
</feature>
<dbReference type="InterPro" id="IPR023828">
    <property type="entry name" value="Peptidase_S8_Ser-AS"/>
</dbReference>
<dbReference type="PROSITE" id="PS51892">
    <property type="entry name" value="SUBTILASE"/>
    <property type="match status" value="1"/>
</dbReference>
<organism evidence="8 9">
    <name type="scientific">Primorskyibacter sedentarius</name>
    <dbReference type="NCBI Taxonomy" id="745311"/>
    <lineage>
        <taxon>Bacteria</taxon>
        <taxon>Pseudomonadati</taxon>
        <taxon>Pseudomonadota</taxon>
        <taxon>Alphaproteobacteria</taxon>
        <taxon>Rhodobacterales</taxon>
        <taxon>Roseobacteraceae</taxon>
        <taxon>Primorskyibacter</taxon>
    </lineage>
</organism>
<name>A0A4R3JJ05_9RHOB</name>
<accession>A0A4R3JJ05</accession>
<evidence type="ECO:0000256" key="5">
    <source>
        <dbReference type="PROSITE-ProRule" id="PRU01240"/>
    </source>
</evidence>
<evidence type="ECO:0000313" key="9">
    <source>
        <dbReference type="Proteomes" id="UP000295696"/>
    </source>
</evidence>
<dbReference type="SUPFAM" id="SSF52743">
    <property type="entry name" value="Subtilisin-like"/>
    <property type="match status" value="1"/>
</dbReference>
<dbReference type="RefSeq" id="WP_132243841.1">
    <property type="nucleotide sequence ID" value="NZ_SLZU01000004.1"/>
</dbReference>